<evidence type="ECO:0000256" key="1">
    <source>
        <dbReference type="SAM" id="MobiDB-lite"/>
    </source>
</evidence>
<keyword evidence="3" id="KW-1185">Reference proteome</keyword>
<feature type="compositionally biased region" description="Polar residues" evidence="1">
    <location>
        <begin position="347"/>
        <end position="365"/>
    </location>
</feature>
<evidence type="ECO:0000313" key="2">
    <source>
        <dbReference type="EMBL" id="KAL3684730.1"/>
    </source>
</evidence>
<sequence length="403" mass="46829">MDVDSLRNPGRRARVREVWEEGWKMSTDPIIAWELAWGRTREVFKQFQLDNSEWSLPASLTLQQLHLLAKRYSSGYILNDRVLFPVFKKLKYTTLLHLQTVEGQWRNLQYEMDRVGISTNDAQKHEVAALQEWLVQIKTGSHSLQSSPSWRWARDTTGWKGWLKPTRFWNQLLSSDEKPENLTDKWPDHGGILTWNSRWKKLWSCKGSSRTKLWVWRTLKNGFFTGERAERMRVSEEPYTIDEAIETNKGGGSLLNIVATMLQFTWKDRNLKVFQNREAATPIQVILTEAKIEIEGEIKKRNSPAAWGDGRTRMEEITYLIRKMQREGNSEDEDCSSGAEETEESLNDQSARHSYSPSSDLTNRDQYPPSHEVEALTASIDSLSVDRNRSSGQTFELSHHEEH</sequence>
<evidence type="ECO:0000313" key="3">
    <source>
        <dbReference type="Proteomes" id="UP001633002"/>
    </source>
</evidence>
<protein>
    <submittedName>
        <fullName evidence="2">Uncharacterized protein</fullName>
    </submittedName>
</protein>
<comment type="caution">
    <text evidence="2">The sequence shown here is derived from an EMBL/GenBank/DDBJ whole genome shotgun (WGS) entry which is preliminary data.</text>
</comment>
<dbReference type="AlphaFoldDB" id="A0ABD3H331"/>
<feature type="region of interest" description="Disordered" evidence="1">
    <location>
        <begin position="325"/>
        <end position="403"/>
    </location>
</feature>
<proteinExistence type="predicted"/>
<feature type="compositionally biased region" description="Acidic residues" evidence="1">
    <location>
        <begin position="330"/>
        <end position="346"/>
    </location>
</feature>
<name>A0ABD3H331_9MARC</name>
<reference evidence="2 3" key="1">
    <citation type="submission" date="2024-09" db="EMBL/GenBank/DDBJ databases">
        <title>Chromosome-scale assembly of Riccia sorocarpa.</title>
        <authorList>
            <person name="Paukszto L."/>
        </authorList>
    </citation>
    <scope>NUCLEOTIDE SEQUENCE [LARGE SCALE GENOMIC DNA]</scope>
    <source>
        <strain evidence="2">LP-2024</strain>
        <tissue evidence="2">Aerial parts of the thallus</tissue>
    </source>
</reference>
<accession>A0ABD3H331</accession>
<dbReference type="Proteomes" id="UP001633002">
    <property type="component" value="Unassembled WGS sequence"/>
</dbReference>
<dbReference type="EMBL" id="JBJQOH010000006">
    <property type="protein sequence ID" value="KAL3684730.1"/>
    <property type="molecule type" value="Genomic_DNA"/>
</dbReference>
<organism evidence="2 3">
    <name type="scientific">Riccia sorocarpa</name>
    <dbReference type="NCBI Taxonomy" id="122646"/>
    <lineage>
        <taxon>Eukaryota</taxon>
        <taxon>Viridiplantae</taxon>
        <taxon>Streptophyta</taxon>
        <taxon>Embryophyta</taxon>
        <taxon>Marchantiophyta</taxon>
        <taxon>Marchantiopsida</taxon>
        <taxon>Marchantiidae</taxon>
        <taxon>Marchantiales</taxon>
        <taxon>Ricciaceae</taxon>
        <taxon>Riccia</taxon>
    </lineage>
</organism>
<gene>
    <name evidence="2" type="ORF">R1sor_002752</name>
</gene>